<organism evidence="3 4">
    <name type="scientific">Epidermidibacterium keratini</name>
    <dbReference type="NCBI Taxonomy" id="1891644"/>
    <lineage>
        <taxon>Bacteria</taxon>
        <taxon>Bacillati</taxon>
        <taxon>Actinomycetota</taxon>
        <taxon>Actinomycetes</taxon>
        <taxon>Sporichthyales</taxon>
        <taxon>Sporichthyaceae</taxon>
        <taxon>Epidermidibacterium</taxon>
    </lineage>
</organism>
<name>A0A7L4YUT0_9ACTN</name>
<feature type="compositionally biased region" description="Low complexity" evidence="1">
    <location>
        <begin position="15"/>
        <end position="36"/>
    </location>
</feature>
<dbReference type="AlphaFoldDB" id="A0A7L4YUT0"/>
<proteinExistence type="predicted"/>
<feature type="transmembrane region" description="Helical" evidence="2">
    <location>
        <begin position="210"/>
        <end position="227"/>
    </location>
</feature>
<feature type="compositionally biased region" description="Pro residues" evidence="1">
    <location>
        <begin position="1"/>
        <end position="14"/>
    </location>
</feature>
<evidence type="ECO:0000313" key="3">
    <source>
        <dbReference type="EMBL" id="QHC02117.1"/>
    </source>
</evidence>
<dbReference type="EMBL" id="CP047156">
    <property type="protein sequence ID" value="QHC02117.1"/>
    <property type="molecule type" value="Genomic_DNA"/>
</dbReference>
<keyword evidence="2" id="KW-1133">Transmembrane helix</keyword>
<keyword evidence="2" id="KW-0472">Membrane</keyword>
<feature type="transmembrane region" description="Helical" evidence="2">
    <location>
        <begin position="53"/>
        <end position="78"/>
    </location>
</feature>
<dbReference type="InParanoid" id="A0A7L4YUT0"/>
<evidence type="ECO:0000313" key="4">
    <source>
        <dbReference type="Proteomes" id="UP000463857"/>
    </source>
</evidence>
<gene>
    <name evidence="3" type="ORF">EK0264_18800</name>
</gene>
<feature type="transmembrane region" description="Helical" evidence="2">
    <location>
        <begin position="239"/>
        <end position="257"/>
    </location>
</feature>
<protein>
    <submittedName>
        <fullName evidence="3">Uncharacterized protein</fullName>
    </submittedName>
</protein>
<accession>A0A7L4YUT0</accession>
<dbReference type="Proteomes" id="UP000463857">
    <property type="component" value="Chromosome"/>
</dbReference>
<dbReference type="RefSeq" id="WP_159547241.1">
    <property type="nucleotide sequence ID" value="NZ_CP047156.1"/>
</dbReference>
<evidence type="ECO:0000256" key="1">
    <source>
        <dbReference type="SAM" id="MobiDB-lite"/>
    </source>
</evidence>
<evidence type="ECO:0000256" key="2">
    <source>
        <dbReference type="SAM" id="Phobius"/>
    </source>
</evidence>
<feature type="region of interest" description="Disordered" evidence="1">
    <location>
        <begin position="1"/>
        <end position="36"/>
    </location>
</feature>
<sequence length="297" mass="32539">MTQPPHARPGPPPRQQASSAPRLAQPAVGPGPVPVRRTPMADRLVRPYRMGPWAAGSMIVFAFVVVPIVTALAALILSDAISAGGLSALPDEEERARATGALTMTGVLVGYLAIASVINAIRFVGLRRRVVAHYAQLRQIAERDPARRRDVPPVLNGDLALYREDRRRHVLRNAVDVLSFIFVLFGSHSTDSGATEVIKHPRSGQFGYKLFWGLLIIGGGTVALFLADSPTTDTRMAAGIYLALNLLWWVPSLWRSVALRRVDQAWRDGLLQVHAAMRIDPPKWLRTGKDAPRPTPR</sequence>
<reference evidence="3 4" key="1">
    <citation type="journal article" date="2018" name="Int. J. Syst. Evol. Microbiol.">
        <title>Epidermidibacterium keratini gen. nov., sp. nov., a member of the family Sporichthyaceae, isolated from keratin epidermis.</title>
        <authorList>
            <person name="Lee D.G."/>
            <person name="Trujillo M.E."/>
            <person name="Kang S."/>
            <person name="Nam J.J."/>
            <person name="Kim Y.J."/>
        </authorList>
    </citation>
    <scope>NUCLEOTIDE SEQUENCE [LARGE SCALE GENOMIC DNA]</scope>
    <source>
        <strain evidence="3 4">EPI-7</strain>
    </source>
</reference>
<dbReference type="KEGG" id="eke:EK0264_18800"/>
<keyword evidence="4" id="KW-1185">Reference proteome</keyword>
<keyword evidence="2" id="KW-0812">Transmembrane</keyword>
<feature type="transmembrane region" description="Helical" evidence="2">
    <location>
        <begin position="98"/>
        <end position="121"/>
    </location>
</feature>